<dbReference type="AlphaFoldDB" id="A0A1Q9ECG3"/>
<proteinExistence type="predicted"/>
<dbReference type="EMBL" id="LSRX01000194">
    <property type="protein sequence ID" value="OLQ05114.1"/>
    <property type="molecule type" value="Genomic_DNA"/>
</dbReference>
<feature type="compositionally biased region" description="Basic residues" evidence="1">
    <location>
        <begin position="107"/>
        <end position="118"/>
    </location>
</feature>
<feature type="region of interest" description="Disordered" evidence="1">
    <location>
        <begin position="86"/>
        <end position="136"/>
    </location>
</feature>
<gene>
    <name evidence="2" type="ORF">AK812_SmicGene11723</name>
</gene>
<keyword evidence="3" id="KW-1185">Reference proteome</keyword>
<dbReference type="Proteomes" id="UP000186817">
    <property type="component" value="Unassembled WGS sequence"/>
</dbReference>
<organism evidence="2 3">
    <name type="scientific">Symbiodinium microadriaticum</name>
    <name type="common">Dinoflagellate</name>
    <name type="synonym">Zooxanthella microadriatica</name>
    <dbReference type="NCBI Taxonomy" id="2951"/>
    <lineage>
        <taxon>Eukaryota</taxon>
        <taxon>Sar</taxon>
        <taxon>Alveolata</taxon>
        <taxon>Dinophyceae</taxon>
        <taxon>Suessiales</taxon>
        <taxon>Symbiodiniaceae</taxon>
        <taxon>Symbiodinium</taxon>
    </lineage>
</organism>
<feature type="region of interest" description="Disordered" evidence="1">
    <location>
        <begin position="266"/>
        <end position="323"/>
    </location>
</feature>
<feature type="compositionally biased region" description="Polar residues" evidence="1">
    <location>
        <begin position="301"/>
        <end position="323"/>
    </location>
</feature>
<reference evidence="2 3" key="1">
    <citation type="submission" date="2016-02" db="EMBL/GenBank/DDBJ databases">
        <title>Genome analysis of coral dinoflagellate symbionts highlights evolutionary adaptations to a symbiotic lifestyle.</title>
        <authorList>
            <person name="Aranda M."/>
            <person name="Li Y."/>
            <person name="Liew Y.J."/>
            <person name="Baumgarten S."/>
            <person name="Simakov O."/>
            <person name="Wilson M."/>
            <person name="Piel J."/>
            <person name="Ashoor H."/>
            <person name="Bougouffa S."/>
            <person name="Bajic V.B."/>
            <person name="Ryu T."/>
            <person name="Ravasi T."/>
            <person name="Bayer T."/>
            <person name="Micklem G."/>
            <person name="Kim H."/>
            <person name="Bhak J."/>
            <person name="Lajeunesse T.C."/>
            <person name="Voolstra C.R."/>
        </authorList>
    </citation>
    <scope>NUCLEOTIDE SEQUENCE [LARGE SCALE GENOMIC DNA]</scope>
    <source>
        <strain evidence="2 3">CCMP2467</strain>
    </source>
</reference>
<evidence type="ECO:0000256" key="1">
    <source>
        <dbReference type="SAM" id="MobiDB-lite"/>
    </source>
</evidence>
<accession>A0A1Q9ECG3</accession>
<protein>
    <submittedName>
        <fullName evidence="2">Uncharacterized protein</fullName>
    </submittedName>
</protein>
<evidence type="ECO:0000313" key="3">
    <source>
        <dbReference type="Proteomes" id="UP000186817"/>
    </source>
</evidence>
<comment type="caution">
    <text evidence="2">The sequence shown here is derived from an EMBL/GenBank/DDBJ whole genome shotgun (WGS) entry which is preliminary data.</text>
</comment>
<feature type="region of interest" description="Disordered" evidence="1">
    <location>
        <begin position="196"/>
        <end position="227"/>
    </location>
</feature>
<dbReference type="OrthoDB" id="478784at2759"/>
<evidence type="ECO:0000313" key="2">
    <source>
        <dbReference type="EMBL" id="OLQ05114.1"/>
    </source>
</evidence>
<sequence length="465" mass="49749">MFPVFRLLSHRVQMGTGRSGWLRTLNSLCRPGGVLKDILFSFEHILVLESSTQDILVLKTALLKGIQQSCVLPDLRLAEPDVGGTGFSATSPQDQADVTTGRTGKAAAKKRLKKKRKATAAAEADDAEVPPAMGEGCGSEDVLAALSAETAEASEQRELVRTAHMRGRDAGPGNYDQPSDFLHDLDAVDWRRLRTPSPEIGRSSKTYASVAGPNHGYEESPNIGSTPPPFAMSFSPPPATAFGSAGNQTLPQLQLQMSSSSAACAEVAESIESPPAPTTARRRKGGKRASTEARILAPGLVQTSENPGPTGANSRKSTGSFSSKDSWVCVSSATEVADGELLPSQTAGFAPSRGVGDPQEGLSWLNKNRARPVEYLQYALKTAKQRQVIDLEAAVGKFDGTVLAFEHHGIFFYLPQRQLGELRNELDAAWDIPTRAARRVNMYGRAGAVRMVTCATIATYVPGRM</sequence>
<feature type="compositionally biased region" description="Polar residues" evidence="1">
    <location>
        <begin position="87"/>
        <end position="98"/>
    </location>
</feature>
<name>A0A1Q9ECG3_SYMMI</name>